<proteinExistence type="predicted"/>
<keyword evidence="1" id="KW-0812">Transmembrane</keyword>
<feature type="transmembrane region" description="Helical" evidence="1">
    <location>
        <begin position="48"/>
        <end position="67"/>
    </location>
</feature>
<keyword evidence="1" id="KW-1133">Transmembrane helix</keyword>
<comment type="caution">
    <text evidence="2">The sequence shown here is derived from an EMBL/GenBank/DDBJ whole genome shotgun (WGS) entry which is preliminary data.</text>
</comment>
<evidence type="ECO:0000313" key="2">
    <source>
        <dbReference type="EMBL" id="KAF7378091.1"/>
    </source>
</evidence>
<evidence type="ECO:0000256" key="1">
    <source>
        <dbReference type="SAM" id="Phobius"/>
    </source>
</evidence>
<keyword evidence="3" id="KW-1185">Reference proteome</keyword>
<protein>
    <submittedName>
        <fullName evidence="2">Uncharacterized protein</fullName>
    </submittedName>
</protein>
<dbReference type="AlphaFoldDB" id="A0A8H6ZJJ8"/>
<organism evidence="2 3">
    <name type="scientific">Mycena sanguinolenta</name>
    <dbReference type="NCBI Taxonomy" id="230812"/>
    <lineage>
        <taxon>Eukaryota</taxon>
        <taxon>Fungi</taxon>
        <taxon>Dikarya</taxon>
        <taxon>Basidiomycota</taxon>
        <taxon>Agaricomycotina</taxon>
        <taxon>Agaricomycetes</taxon>
        <taxon>Agaricomycetidae</taxon>
        <taxon>Agaricales</taxon>
        <taxon>Marasmiineae</taxon>
        <taxon>Mycenaceae</taxon>
        <taxon>Mycena</taxon>
    </lineage>
</organism>
<dbReference type="EMBL" id="JACAZH010000001">
    <property type="protein sequence ID" value="KAF7378091.1"/>
    <property type="molecule type" value="Genomic_DNA"/>
</dbReference>
<dbReference type="OrthoDB" id="2895779at2759"/>
<evidence type="ECO:0000313" key="3">
    <source>
        <dbReference type="Proteomes" id="UP000623467"/>
    </source>
</evidence>
<accession>A0A8H6ZJJ8</accession>
<keyword evidence="1" id="KW-0472">Membrane</keyword>
<sequence>MQQHCNASYKLANQTLRILQDAYTLMCDTDTLEPSALSSILSLIPQNIVAYLSLAVPFTLFVGYAMHYNRPSAKMDRVNIALKNAAETLTHAKARCMRDYLALAKTETRFLRTKLTASKLQTRLLEVHDLGWKDYLQNVITISRCLVMLEREVRDMQKTLLVLIEAANRRKLTEDINETQAVLHAVVYPTTTSGYEV</sequence>
<gene>
    <name evidence="2" type="ORF">MSAN_00233300</name>
</gene>
<reference evidence="2" key="1">
    <citation type="submission" date="2020-05" db="EMBL/GenBank/DDBJ databases">
        <title>Mycena genomes resolve the evolution of fungal bioluminescence.</title>
        <authorList>
            <person name="Tsai I.J."/>
        </authorList>
    </citation>
    <scope>NUCLEOTIDE SEQUENCE</scope>
    <source>
        <strain evidence="2">160909Yilan</strain>
    </source>
</reference>
<name>A0A8H6ZJJ8_9AGAR</name>
<dbReference type="Proteomes" id="UP000623467">
    <property type="component" value="Unassembled WGS sequence"/>
</dbReference>